<dbReference type="AlphaFoldDB" id="A0A2S9XKN6"/>
<organism evidence="2 3">
    <name type="scientific">Enhygromyxa salina</name>
    <dbReference type="NCBI Taxonomy" id="215803"/>
    <lineage>
        <taxon>Bacteria</taxon>
        <taxon>Pseudomonadati</taxon>
        <taxon>Myxococcota</taxon>
        <taxon>Polyangia</taxon>
        <taxon>Nannocystales</taxon>
        <taxon>Nannocystaceae</taxon>
        <taxon>Enhygromyxa</taxon>
    </lineage>
</organism>
<comment type="caution">
    <text evidence="2">The sequence shown here is derived from an EMBL/GenBank/DDBJ whole genome shotgun (WGS) entry which is preliminary data.</text>
</comment>
<sequence length="164" mass="16833">MSSEAEAPPIRFTLAFTLARALIACVSCLGALACADDNDGGGEGDDEQELSCVEIDYAGCSQLYPPTWDQVWQQTLEPSCGGGGSSCHPSGGPAGSLTFMAPTTTYMELISGAHVIAGDPGCSPLIIRLESDDPGVRMPPGQTPIPAGARCSIATWIADGAVEN</sequence>
<protein>
    <recommendedName>
        <fullName evidence="1">Cytochrome C Planctomycete-type domain-containing protein</fullName>
    </recommendedName>
</protein>
<dbReference type="InterPro" id="IPR011429">
    <property type="entry name" value="Cyt_c_Planctomycete-type"/>
</dbReference>
<dbReference type="Pfam" id="PF07635">
    <property type="entry name" value="PSCyt1"/>
    <property type="match status" value="1"/>
</dbReference>
<dbReference type="EMBL" id="PVNK01000186">
    <property type="protein sequence ID" value="PRP93397.1"/>
    <property type="molecule type" value="Genomic_DNA"/>
</dbReference>
<dbReference type="OrthoDB" id="5519917at2"/>
<name>A0A2S9XKN6_9BACT</name>
<reference evidence="2 3" key="1">
    <citation type="submission" date="2018-03" db="EMBL/GenBank/DDBJ databases">
        <title>Draft Genome Sequences of the Obligatory Marine Myxobacteria Enhygromyxa salina SWB005.</title>
        <authorList>
            <person name="Poehlein A."/>
            <person name="Moghaddam J.A."/>
            <person name="Harms H."/>
            <person name="Alanjari M."/>
            <person name="Koenig G.M."/>
            <person name="Daniel R."/>
            <person name="Schaeberle T.F."/>
        </authorList>
    </citation>
    <scope>NUCLEOTIDE SEQUENCE [LARGE SCALE GENOMIC DNA]</scope>
    <source>
        <strain evidence="2 3">SWB005</strain>
    </source>
</reference>
<evidence type="ECO:0000259" key="1">
    <source>
        <dbReference type="Pfam" id="PF07635"/>
    </source>
</evidence>
<evidence type="ECO:0000313" key="2">
    <source>
        <dbReference type="EMBL" id="PRP93397.1"/>
    </source>
</evidence>
<gene>
    <name evidence="2" type="ORF">ENSA5_42960</name>
</gene>
<evidence type="ECO:0000313" key="3">
    <source>
        <dbReference type="Proteomes" id="UP000237968"/>
    </source>
</evidence>
<feature type="domain" description="Cytochrome C Planctomycete-type" evidence="1">
    <location>
        <begin position="86"/>
        <end position="140"/>
    </location>
</feature>
<dbReference type="RefSeq" id="WP_106393578.1">
    <property type="nucleotide sequence ID" value="NZ_PVNK01000186.1"/>
</dbReference>
<keyword evidence="3" id="KW-1185">Reference proteome</keyword>
<dbReference type="Proteomes" id="UP000237968">
    <property type="component" value="Unassembled WGS sequence"/>
</dbReference>
<accession>A0A2S9XKN6</accession>
<proteinExistence type="predicted"/>